<feature type="compositionally biased region" description="Polar residues" evidence="2">
    <location>
        <begin position="49"/>
        <end position="63"/>
    </location>
</feature>
<dbReference type="Pfam" id="PF25275">
    <property type="entry name" value="Golvesin_C"/>
    <property type="match status" value="1"/>
</dbReference>
<comment type="caution">
    <text evidence="4">The sequence shown here is derived from an EMBL/GenBank/DDBJ whole genome shotgun (WGS) entry which is preliminary data.</text>
</comment>
<accession>A0A8J6NJT6</accession>
<evidence type="ECO:0000256" key="2">
    <source>
        <dbReference type="SAM" id="MobiDB-lite"/>
    </source>
</evidence>
<organism evidence="4 5">
    <name type="scientific">Candidatus Desulfolinea nitratireducens</name>
    <dbReference type="NCBI Taxonomy" id="2841698"/>
    <lineage>
        <taxon>Bacteria</taxon>
        <taxon>Bacillati</taxon>
        <taxon>Chloroflexota</taxon>
        <taxon>Anaerolineae</taxon>
        <taxon>Anaerolineales</taxon>
        <taxon>Anaerolineales incertae sedis</taxon>
        <taxon>Candidatus Desulfolinea</taxon>
    </lineage>
</organism>
<evidence type="ECO:0000259" key="3">
    <source>
        <dbReference type="PROSITE" id="PS51127"/>
    </source>
</evidence>
<dbReference type="Gene3D" id="2.60.40.10">
    <property type="entry name" value="Immunoglobulins"/>
    <property type="match status" value="1"/>
</dbReference>
<sequence length="342" mass="36528">MPLRIHRSNLTLSLRRATSRFINILVLLALLLPNIAGVQSAQAAPEPEQTLSQPPLSQGENSYQAPVFEETSPSAIIGVEVVVDDDDPQYSESSGWGDSVIGDSYGGDARITSDTSSNWARWRPEIPEGGMYEVWVWKPDTHSSSTTAAQYTVFYYGDDQTYTVDQKAPSNQWEYLGTHAFVAGNNGSVELRGGGQSGLSVRADAVKFVHVGDLPPGLVSAENSSIITSTAEAQADGMTSVRVVVTALDAFDNPIADANVELFTTGSAMISPINPITNDQGIADFDITNTESETVTVAAEIDGVLIESSAQILFNCNTTGNLTIVSGENCSFSPGSYLYNDL</sequence>
<gene>
    <name evidence="4" type="ORF">H8E29_12125</name>
</gene>
<feature type="domain" description="Big-1" evidence="3">
    <location>
        <begin position="223"/>
        <end position="315"/>
    </location>
</feature>
<dbReference type="EMBL" id="JACNJN010000135">
    <property type="protein sequence ID" value="MBC8336005.1"/>
    <property type="molecule type" value="Genomic_DNA"/>
</dbReference>
<evidence type="ECO:0000256" key="1">
    <source>
        <dbReference type="ARBA" id="ARBA00010116"/>
    </source>
</evidence>
<dbReference type="InterPro" id="IPR013783">
    <property type="entry name" value="Ig-like_fold"/>
</dbReference>
<protein>
    <submittedName>
        <fullName evidence="4">Ig-like domain-containing protein</fullName>
    </submittedName>
</protein>
<name>A0A8J6NJT6_9CHLR</name>
<dbReference type="AlphaFoldDB" id="A0A8J6NJT6"/>
<reference evidence="4 5" key="1">
    <citation type="submission" date="2020-08" db="EMBL/GenBank/DDBJ databases">
        <title>Bridging the membrane lipid divide: bacteria of the FCB group superphylum have the potential to synthesize archaeal ether lipids.</title>
        <authorList>
            <person name="Villanueva L."/>
            <person name="Von Meijenfeldt F.A.B."/>
            <person name="Westbye A.B."/>
            <person name="Yadav S."/>
            <person name="Hopmans E.C."/>
            <person name="Dutilh B.E."/>
            <person name="Sinninghe Damste J.S."/>
        </authorList>
    </citation>
    <scope>NUCLEOTIDE SEQUENCE [LARGE SCALE GENOMIC DNA]</scope>
    <source>
        <strain evidence="4">NIOZ-UU36</strain>
    </source>
</reference>
<dbReference type="SMART" id="SM00634">
    <property type="entry name" value="BID_1"/>
    <property type="match status" value="1"/>
</dbReference>
<comment type="similarity">
    <text evidence="1">Belongs to the intimin/invasin family.</text>
</comment>
<dbReference type="SUPFAM" id="SSF49373">
    <property type="entry name" value="Invasin/intimin cell-adhesion fragments"/>
    <property type="match status" value="1"/>
</dbReference>
<evidence type="ECO:0000313" key="4">
    <source>
        <dbReference type="EMBL" id="MBC8336005.1"/>
    </source>
</evidence>
<dbReference type="InterPro" id="IPR033803">
    <property type="entry name" value="CBD-like_Golvesin-Xly"/>
</dbReference>
<evidence type="ECO:0000313" key="5">
    <source>
        <dbReference type="Proteomes" id="UP000614469"/>
    </source>
</evidence>
<dbReference type="Proteomes" id="UP000614469">
    <property type="component" value="Unassembled WGS sequence"/>
</dbReference>
<dbReference type="InterPro" id="IPR008964">
    <property type="entry name" value="Invasin/intimin_cell_adhesion"/>
</dbReference>
<dbReference type="Pfam" id="PF02369">
    <property type="entry name" value="Big_1"/>
    <property type="match status" value="1"/>
</dbReference>
<proteinExistence type="inferred from homology"/>
<dbReference type="PROSITE" id="PS51127">
    <property type="entry name" value="BIG1"/>
    <property type="match status" value="1"/>
</dbReference>
<dbReference type="InterPro" id="IPR003344">
    <property type="entry name" value="Big_1_dom"/>
</dbReference>
<feature type="region of interest" description="Disordered" evidence="2">
    <location>
        <begin position="43"/>
        <end position="63"/>
    </location>
</feature>